<dbReference type="Gene3D" id="3.40.1580.10">
    <property type="entry name" value="SMI1/KNR4-like"/>
    <property type="match status" value="1"/>
</dbReference>
<gene>
    <name evidence="2" type="ORF">JAO13_39220</name>
</gene>
<dbReference type="Pfam" id="PF09346">
    <property type="entry name" value="SMI1_KNR4"/>
    <property type="match status" value="1"/>
</dbReference>
<dbReference type="EMBL" id="JAEDXG010000073">
    <property type="protein sequence ID" value="MBH9702479.1"/>
    <property type="molecule type" value="Genomic_DNA"/>
</dbReference>
<dbReference type="SUPFAM" id="SSF160631">
    <property type="entry name" value="SMI1/KNR4-like"/>
    <property type="match status" value="1"/>
</dbReference>
<proteinExistence type="predicted"/>
<feature type="domain" description="Knr4/Smi1-like" evidence="1">
    <location>
        <begin position="16"/>
        <end position="123"/>
    </location>
</feature>
<accession>A0A8I1B711</accession>
<dbReference type="SMART" id="SM00860">
    <property type="entry name" value="SMI1_KNR4"/>
    <property type="match status" value="1"/>
</dbReference>
<comment type="caution">
    <text evidence="2">The sequence shown here is derived from an EMBL/GenBank/DDBJ whole genome shotgun (WGS) entry which is preliminary data.</text>
</comment>
<evidence type="ECO:0000259" key="1">
    <source>
        <dbReference type="SMART" id="SM00860"/>
    </source>
</evidence>
<organism evidence="2 3">
    <name type="scientific">Burkholderia cepacia</name>
    <name type="common">Pseudomonas cepacia</name>
    <dbReference type="NCBI Taxonomy" id="292"/>
    <lineage>
        <taxon>Bacteria</taxon>
        <taxon>Pseudomonadati</taxon>
        <taxon>Pseudomonadota</taxon>
        <taxon>Betaproteobacteria</taxon>
        <taxon>Burkholderiales</taxon>
        <taxon>Burkholderiaceae</taxon>
        <taxon>Burkholderia</taxon>
        <taxon>Burkholderia cepacia complex</taxon>
    </lineage>
</organism>
<dbReference type="RefSeq" id="WP_176130801.1">
    <property type="nucleotide sequence ID" value="NZ_CADDZZ010000012.1"/>
</dbReference>
<dbReference type="Proteomes" id="UP000645612">
    <property type="component" value="Unassembled WGS sequence"/>
</dbReference>
<dbReference type="AlphaFoldDB" id="A0A8I1B711"/>
<sequence length="132" mass="14498">MLNRAYLSQHFELRIPATPSQINVAEAKVGLSFSKEYVDFLQITNGLSSMGCLALHEIEILSERNVEYEVPRYLPGCFMIGDDGGGQAILINSSGEVFEVGMGVMNPKFLERSADSLTDLLVNLKGLTLGER</sequence>
<dbReference type="InterPro" id="IPR018958">
    <property type="entry name" value="Knr4/Smi1-like_dom"/>
</dbReference>
<evidence type="ECO:0000313" key="3">
    <source>
        <dbReference type="Proteomes" id="UP000645612"/>
    </source>
</evidence>
<reference evidence="2" key="1">
    <citation type="submission" date="2020-12" db="EMBL/GenBank/DDBJ databases">
        <title>Burkholderia cepacia complex in Mexico.</title>
        <authorList>
            <person name="Estrada P."/>
        </authorList>
    </citation>
    <scope>NUCLEOTIDE SEQUENCE</scope>
    <source>
        <strain evidence="2">871</strain>
    </source>
</reference>
<evidence type="ECO:0000313" key="2">
    <source>
        <dbReference type="EMBL" id="MBH9702479.1"/>
    </source>
</evidence>
<protein>
    <submittedName>
        <fullName evidence="2">SMI1/KNR4 family protein</fullName>
    </submittedName>
</protein>
<dbReference type="InterPro" id="IPR037883">
    <property type="entry name" value="Knr4/Smi1-like_sf"/>
</dbReference>
<name>A0A8I1B711_BURCE</name>